<dbReference type="STRING" id="445975.COLSTE_01416"/>
<comment type="caution">
    <text evidence="2">The sequence shown here is derived from an EMBL/GenBank/DDBJ whole genome shotgun (WGS) entry which is preliminary data.</text>
</comment>
<dbReference type="InterPro" id="IPR035093">
    <property type="entry name" value="RelE/ParE_toxin_dom_sf"/>
</dbReference>
<dbReference type="EMBL" id="ABXJ01000073">
    <property type="protein sequence ID" value="EEA90419.1"/>
    <property type="molecule type" value="Genomic_DNA"/>
</dbReference>
<dbReference type="SUPFAM" id="SSF143011">
    <property type="entry name" value="RelE-like"/>
    <property type="match status" value="1"/>
</dbReference>
<keyword evidence="1" id="KW-1277">Toxin-antitoxin system</keyword>
<dbReference type="InterPro" id="IPR007712">
    <property type="entry name" value="RelE/ParE_toxin"/>
</dbReference>
<dbReference type="OrthoDB" id="7030467at2"/>
<dbReference type="InterPro" id="IPR004386">
    <property type="entry name" value="Toxin_YafQ-like"/>
</dbReference>
<reference evidence="2 3" key="2">
    <citation type="submission" date="2008-10" db="EMBL/GenBank/DDBJ databases">
        <authorList>
            <person name="Fulton L."/>
            <person name="Clifton S."/>
            <person name="Fulton B."/>
            <person name="Xu J."/>
            <person name="Minx P."/>
            <person name="Pepin K.H."/>
            <person name="Johnson M."/>
            <person name="Thiruvilangam P."/>
            <person name="Bhonagiri V."/>
            <person name="Nash W.E."/>
            <person name="Mardis E.R."/>
            <person name="Wilson R.K."/>
        </authorList>
    </citation>
    <scope>NUCLEOTIDE SEQUENCE [LARGE SCALE GENOMIC DNA]</scope>
    <source>
        <strain evidence="2 3">DSM 13279</strain>
    </source>
</reference>
<dbReference type="AlphaFoldDB" id="B6GBF7"/>
<reference evidence="2 3" key="1">
    <citation type="submission" date="2008-10" db="EMBL/GenBank/DDBJ databases">
        <title>Draft genome sequence of Collinsella stercoris (DSM 13279).</title>
        <authorList>
            <person name="Sudarsanam P."/>
            <person name="Ley R."/>
            <person name="Guruge J."/>
            <person name="Turnbaugh P.J."/>
            <person name="Mahowald M."/>
            <person name="Liep D."/>
            <person name="Gordon J."/>
        </authorList>
    </citation>
    <scope>NUCLEOTIDE SEQUENCE [LARGE SCALE GENOMIC DNA]</scope>
    <source>
        <strain evidence="2 3">DSM 13279</strain>
    </source>
</reference>
<gene>
    <name evidence="2" type="ORF">COLSTE_01416</name>
</gene>
<evidence type="ECO:0000313" key="2">
    <source>
        <dbReference type="EMBL" id="EEA90419.1"/>
    </source>
</evidence>
<dbReference type="Gene3D" id="3.30.2310.20">
    <property type="entry name" value="RelE-like"/>
    <property type="match status" value="1"/>
</dbReference>
<organism evidence="2 3">
    <name type="scientific">Collinsella stercoris DSM 13279</name>
    <dbReference type="NCBI Taxonomy" id="445975"/>
    <lineage>
        <taxon>Bacteria</taxon>
        <taxon>Bacillati</taxon>
        <taxon>Actinomycetota</taxon>
        <taxon>Coriobacteriia</taxon>
        <taxon>Coriobacteriales</taxon>
        <taxon>Coriobacteriaceae</taxon>
        <taxon>Collinsella</taxon>
    </lineage>
</organism>
<dbReference type="GeneID" id="98003156"/>
<evidence type="ECO:0000256" key="1">
    <source>
        <dbReference type="ARBA" id="ARBA00022649"/>
    </source>
</evidence>
<evidence type="ECO:0000313" key="3">
    <source>
        <dbReference type="Proteomes" id="UP000003560"/>
    </source>
</evidence>
<protein>
    <submittedName>
        <fullName evidence="2">Addiction module toxin, RelE/StbE family</fullName>
    </submittedName>
</protein>
<name>B6GBF7_9ACTN</name>
<dbReference type="HOGENOM" id="CLU_161929_1_0_11"/>
<dbReference type="NCBIfam" id="TIGR02385">
    <property type="entry name" value="RelE_StbE"/>
    <property type="match status" value="1"/>
</dbReference>
<accession>B6GBF7</accession>
<sequence>MYELKFEPAFKEDYRRVKREWPAVTRELSRALELLASDGALPAEYGAHELVNAGGNYNGHIDFHLSDGAVDVLVLYKPHKTNPSIRFVRMGRHGELFQGKYK</sequence>
<dbReference type="Proteomes" id="UP000003560">
    <property type="component" value="Unassembled WGS sequence"/>
</dbReference>
<proteinExistence type="predicted"/>
<dbReference type="RefSeq" id="WP_006721060.1">
    <property type="nucleotide sequence ID" value="NZ_CP085935.1"/>
</dbReference>
<keyword evidence="3" id="KW-1185">Reference proteome</keyword>
<dbReference type="Pfam" id="PF15738">
    <property type="entry name" value="YafQ_toxin"/>
    <property type="match status" value="1"/>
</dbReference>